<dbReference type="AlphaFoldDB" id="A0A1B0A4D4"/>
<proteinExistence type="predicted"/>
<reference evidence="1" key="2">
    <citation type="submission" date="2020-05" db="UniProtKB">
        <authorList>
            <consortium name="EnsemblMetazoa"/>
        </authorList>
    </citation>
    <scope>IDENTIFICATION</scope>
    <source>
        <strain evidence="1">IAEA</strain>
    </source>
</reference>
<reference evidence="2" key="1">
    <citation type="submission" date="2014-03" db="EMBL/GenBank/DDBJ databases">
        <authorList>
            <person name="Aksoy S."/>
            <person name="Warren W."/>
            <person name="Wilson R.K."/>
        </authorList>
    </citation>
    <scope>NUCLEOTIDE SEQUENCE [LARGE SCALE GENOMIC DNA]</scope>
    <source>
        <strain evidence="2">IAEA</strain>
    </source>
</reference>
<dbReference type="EnsemblMetazoa" id="GPAI034148-RA">
    <property type="protein sequence ID" value="GPAI034148-PA"/>
    <property type="gene ID" value="GPAI034148"/>
</dbReference>
<protein>
    <submittedName>
        <fullName evidence="1">Uncharacterized protein</fullName>
    </submittedName>
</protein>
<keyword evidence="2" id="KW-1185">Reference proteome</keyword>
<evidence type="ECO:0000313" key="1">
    <source>
        <dbReference type="EnsemblMetazoa" id="GPAI034148-PA"/>
    </source>
</evidence>
<organism evidence="1 2">
    <name type="scientific">Glossina pallidipes</name>
    <name type="common">Tsetse fly</name>
    <dbReference type="NCBI Taxonomy" id="7398"/>
    <lineage>
        <taxon>Eukaryota</taxon>
        <taxon>Metazoa</taxon>
        <taxon>Ecdysozoa</taxon>
        <taxon>Arthropoda</taxon>
        <taxon>Hexapoda</taxon>
        <taxon>Insecta</taxon>
        <taxon>Pterygota</taxon>
        <taxon>Neoptera</taxon>
        <taxon>Endopterygota</taxon>
        <taxon>Diptera</taxon>
        <taxon>Brachycera</taxon>
        <taxon>Muscomorpha</taxon>
        <taxon>Hippoboscoidea</taxon>
        <taxon>Glossinidae</taxon>
        <taxon>Glossina</taxon>
    </lineage>
</organism>
<sequence>MVVIAFPNAHQNSERTYHKALLLHTAALALTDNCRRVDGLRSTERNDPALLTNLDAATSGVSSSISRTQDTESVFSITPLTTGDEGEISFCLSSRTQRKLSASLCKREISILAIELLFLGELLTALSFKLRREVRSTANSSCDKFSLSFNSRSLFSLIARSWSSSLESNFMRSFTSCSRSAAICIRPAHVNPLETHIPKPWKICASNKFIKYSLSALREKTQSTRKITTCLPLHHRCTNELNNCSGQTDTYLLRMRILHGHKKSHEHECFYEITPRKAISKHTETDMLPHSIKQIENNTWRFWRQALKLIDDLLSTPDSSATVN</sequence>
<dbReference type="VEuPathDB" id="VectorBase:GPAI034148"/>
<dbReference type="Proteomes" id="UP000092445">
    <property type="component" value="Unassembled WGS sequence"/>
</dbReference>
<accession>A0A1B0A4D4</accession>
<evidence type="ECO:0000313" key="2">
    <source>
        <dbReference type="Proteomes" id="UP000092445"/>
    </source>
</evidence>
<name>A0A1B0A4D4_GLOPL</name>